<feature type="region of interest" description="Disordered" evidence="8">
    <location>
        <begin position="882"/>
        <end position="925"/>
    </location>
</feature>
<dbReference type="InterPro" id="IPR006615">
    <property type="entry name" value="Pept_C19_DUSP"/>
</dbReference>
<dbReference type="OrthoDB" id="265776at2759"/>
<dbReference type="PANTHER" id="PTHR21646:SF24">
    <property type="entry name" value="UBIQUITIN CARBOXYL-TERMINAL HYDROLASE"/>
    <property type="match status" value="1"/>
</dbReference>
<dbReference type="InterPro" id="IPR018200">
    <property type="entry name" value="USP_CS"/>
</dbReference>
<dbReference type="PROSITE" id="PS00972">
    <property type="entry name" value="USP_1"/>
    <property type="match status" value="1"/>
</dbReference>
<dbReference type="InterPro" id="IPR038765">
    <property type="entry name" value="Papain-like_cys_pep_sf"/>
</dbReference>
<gene>
    <name evidence="11" type="ORF">TRFO_18976</name>
</gene>
<accession>A0A1J4KK76</accession>
<dbReference type="EMBL" id="MLAK01000585">
    <property type="protein sequence ID" value="OHT11530.1"/>
    <property type="molecule type" value="Genomic_DNA"/>
</dbReference>
<dbReference type="PROSITE" id="PS00973">
    <property type="entry name" value="USP_2"/>
    <property type="match status" value="1"/>
</dbReference>
<dbReference type="GO" id="GO:0016579">
    <property type="term" value="P:protein deubiquitination"/>
    <property type="evidence" value="ECO:0007669"/>
    <property type="project" value="InterPro"/>
</dbReference>
<dbReference type="GO" id="GO:0006508">
    <property type="term" value="P:proteolysis"/>
    <property type="evidence" value="ECO:0007669"/>
    <property type="project" value="UniProtKB-KW"/>
</dbReference>
<dbReference type="SMART" id="SM00695">
    <property type="entry name" value="DUSP"/>
    <property type="match status" value="1"/>
</dbReference>
<evidence type="ECO:0000259" key="10">
    <source>
        <dbReference type="PROSITE" id="PS51283"/>
    </source>
</evidence>
<evidence type="ECO:0000313" key="11">
    <source>
        <dbReference type="EMBL" id="OHT11530.1"/>
    </source>
</evidence>
<evidence type="ECO:0000256" key="3">
    <source>
        <dbReference type="ARBA" id="ARBA00022670"/>
    </source>
</evidence>
<organism evidence="11 12">
    <name type="scientific">Tritrichomonas foetus</name>
    <dbReference type="NCBI Taxonomy" id="1144522"/>
    <lineage>
        <taxon>Eukaryota</taxon>
        <taxon>Metamonada</taxon>
        <taxon>Parabasalia</taxon>
        <taxon>Tritrichomonadida</taxon>
        <taxon>Tritrichomonadidae</taxon>
        <taxon>Tritrichomonas</taxon>
    </lineage>
</organism>
<dbReference type="InterPro" id="IPR028889">
    <property type="entry name" value="USP"/>
</dbReference>
<name>A0A1J4KK76_9EUKA</name>
<dbReference type="InterPro" id="IPR001394">
    <property type="entry name" value="Peptidase_C19_UCH"/>
</dbReference>
<evidence type="ECO:0000256" key="4">
    <source>
        <dbReference type="ARBA" id="ARBA00022786"/>
    </source>
</evidence>
<evidence type="ECO:0000256" key="5">
    <source>
        <dbReference type="ARBA" id="ARBA00022801"/>
    </source>
</evidence>
<dbReference type="VEuPathDB" id="TrichDB:TRFO_18976"/>
<evidence type="ECO:0000256" key="8">
    <source>
        <dbReference type="SAM" id="MobiDB-lite"/>
    </source>
</evidence>
<dbReference type="AlphaFoldDB" id="A0A1J4KK76"/>
<evidence type="ECO:0000259" key="9">
    <source>
        <dbReference type="PROSITE" id="PS50235"/>
    </source>
</evidence>
<dbReference type="GO" id="GO:0004843">
    <property type="term" value="F:cysteine-type deubiquitinase activity"/>
    <property type="evidence" value="ECO:0007669"/>
    <property type="project" value="UniProtKB-UniRule"/>
</dbReference>
<dbReference type="PROSITE" id="PS51283">
    <property type="entry name" value="DUSP"/>
    <property type="match status" value="1"/>
</dbReference>
<dbReference type="PROSITE" id="PS50235">
    <property type="entry name" value="USP_3"/>
    <property type="match status" value="1"/>
</dbReference>
<dbReference type="Gene3D" id="3.90.70.10">
    <property type="entry name" value="Cysteine proteinases"/>
    <property type="match status" value="2"/>
</dbReference>
<dbReference type="Proteomes" id="UP000179807">
    <property type="component" value="Unassembled WGS sequence"/>
</dbReference>
<evidence type="ECO:0000313" key="12">
    <source>
        <dbReference type="Proteomes" id="UP000179807"/>
    </source>
</evidence>
<reference evidence="11" key="1">
    <citation type="submission" date="2016-10" db="EMBL/GenBank/DDBJ databases">
        <authorList>
            <person name="Benchimol M."/>
            <person name="Almeida L.G."/>
            <person name="Vasconcelos A.T."/>
            <person name="Perreira-Neves A."/>
            <person name="Rosa I.A."/>
            <person name="Tasca T."/>
            <person name="Bogo M.R."/>
            <person name="de Souza W."/>
        </authorList>
    </citation>
    <scope>NUCLEOTIDE SEQUENCE [LARGE SCALE GENOMIC DNA]</scope>
    <source>
        <strain evidence="11">K</strain>
    </source>
</reference>
<protein>
    <recommendedName>
        <fullName evidence="7">Ubiquitin carboxyl-terminal hydrolase</fullName>
        <ecNumber evidence="7">3.4.19.12</ecNumber>
    </recommendedName>
</protein>
<dbReference type="Gene3D" id="3.10.20.90">
    <property type="entry name" value="Phosphatidylinositol 3-kinase Catalytic Subunit, Chain A, domain 1"/>
    <property type="match status" value="1"/>
</dbReference>
<dbReference type="InterPro" id="IPR050185">
    <property type="entry name" value="Ub_carboxyl-term_hydrolase"/>
</dbReference>
<dbReference type="GeneID" id="94835197"/>
<keyword evidence="12" id="KW-1185">Reference proteome</keyword>
<proteinExistence type="inferred from homology"/>
<dbReference type="PANTHER" id="PTHR21646">
    <property type="entry name" value="UBIQUITIN CARBOXYL-TERMINAL HYDROLASE"/>
    <property type="match status" value="1"/>
</dbReference>
<feature type="compositionally biased region" description="Basic and acidic residues" evidence="8">
    <location>
        <begin position="912"/>
        <end position="925"/>
    </location>
</feature>
<feature type="domain" description="USP" evidence="9">
    <location>
        <begin position="237"/>
        <end position="805"/>
    </location>
</feature>
<evidence type="ECO:0000256" key="1">
    <source>
        <dbReference type="ARBA" id="ARBA00000707"/>
    </source>
</evidence>
<evidence type="ECO:0000256" key="7">
    <source>
        <dbReference type="RuleBase" id="RU366025"/>
    </source>
</evidence>
<sequence length="925" mass="106902">MNAPPPSQQVSIIRNLIKTTTLDTKHPAYLISSKWLSNWKVAIGFNNFQPKDMMIKEINNKELLSNDGLRTDITENVDYEIITSVVWDKLYGWYKGGPAIKVNVEYDEVEKRNVAVIHKTNFRIYFKEEMRPFSFSIYQSIKSIKETACKSFGVDPNRTRLCDFPDRNRNIALDDSRSLKFYSIVDNDHYLLLETQRDDGMWVTVTHRSNNNNNNSLLSNSPSMQTIIAGASDPGVCGLTNICNSCYLNSALQCLCHTPIICDFFLKNENWRLQVNNDNKKGSNGHVVDLFCELMHDMWSGNNNKIRPSELKNAIGEKAHQFAGTSQQDSQEFLMHLMDILHEDLNRVKTYSTVDPVFGDGSNDQKTAEMSWERHKKINDSFFVDNFHGLLRSRLICPNCHKKTIVFDPFMSLTIPLPIPRTLSPKFIFVPYDLTQPRIEMQLSVVSPATVPEYVEEISQRIHRNVKDIVFAERPPNATILNWRSTISAQAPCYAFEIPPHSEASVFACARLVAPKEINNTPVVTELDGIFLVEIPREDATPEEVQAACEQRFAPFWKATPKDFIIENENLLEFKAALCHDIKSNFTEKEKMKARAVIHPLMKSRFDRERHLKVVSSTPIEVLLNPDLIQNTENFDWSLLRQKEVDVSEAEIEKRKKVTLEECFKIFQKDDVLDMNNKWHCPHCDTFVCANKKMDLWKAPEVLIIHLKRFLHTASSHLKLDINVKYPSLLDIAPYIIGPKDEEEIKYSLYGVIEHMGSLGGGHYTAHVYHHLKKKWYSFNDDVVKPARPAAAHNKDGYVLFYVKANDNQKKQMKEKKPEKIEVTEEMIKQMFIPKIMLPIVDLNNRTHRKSSSRPAVKLQPPAETVKMFDVEEIRKNIFRSQQLQQQQQQQQQHIYQQQQVQQQQNGNQDSVKNKQDNQVKPENH</sequence>
<dbReference type="Pfam" id="PF06337">
    <property type="entry name" value="DUSP"/>
    <property type="match status" value="1"/>
</dbReference>
<comment type="catalytic activity">
    <reaction evidence="1 7">
        <text>Thiol-dependent hydrolysis of ester, thioester, amide, peptide and isopeptide bonds formed by the C-terminal Gly of ubiquitin (a 76-residue protein attached to proteins as an intracellular targeting signal).</text>
        <dbReference type="EC" id="3.4.19.12"/>
    </reaction>
</comment>
<comment type="similarity">
    <text evidence="2 7">Belongs to the peptidase C19 family.</text>
</comment>
<keyword evidence="6 7" id="KW-0788">Thiol protease</keyword>
<dbReference type="InterPro" id="IPR035927">
    <property type="entry name" value="DUSP-like_sf"/>
</dbReference>
<dbReference type="RefSeq" id="XP_068364666.1">
    <property type="nucleotide sequence ID" value="XM_068500493.1"/>
</dbReference>
<dbReference type="Pfam" id="PF00443">
    <property type="entry name" value="UCH"/>
    <property type="match status" value="1"/>
</dbReference>
<evidence type="ECO:0000256" key="2">
    <source>
        <dbReference type="ARBA" id="ARBA00009085"/>
    </source>
</evidence>
<dbReference type="Gene3D" id="3.30.2230.10">
    <property type="entry name" value="DUSP-like"/>
    <property type="match status" value="1"/>
</dbReference>
<dbReference type="EC" id="3.4.19.12" evidence="7"/>
<keyword evidence="3 7" id="KW-0645">Protease</keyword>
<dbReference type="SUPFAM" id="SSF143791">
    <property type="entry name" value="DUSP-like"/>
    <property type="match status" value="1"/>
</dbReference>
<feature type="domain" description="DUSP" evidence="10">
    <location>
        <begin position="4"/>
        <end position="105"/>
    </location>
</feature>
<dbReference type="SUPFAM" id="SSF54001">
    <property type="entry name" value="Cysteine proteinases"/>
    <property type="match status" value="1"/>
</dbReference>
<feature type="compositionally biased region" description="Low complexity" evidence="8">
    <location>
        <begin position="882"/>
        <end position="905"/>
    </location>
</feature>
<evidence type="ECO:0000256" key="6">
    <source>
        <dbReference type="ARBA" id="ARBA00022807"/>
    </source>
</evidence>
<keyword evidence="5 7" id="KW-0378">Hydrolase</keyword>
<keyword evidence="4 7" id="KW-0833">Ubl conjugation pathway</keyword>
<comment type="caution">
    <text evidence="11">The sequence shown here is derived from an EMBL/GenBank/DDBJ whole genome shotgun (WGS) entry which is preliminary data.</text>
</comment>